<dbReference type="eggNOG" id="COG2197">
    <property type="taxonomic scope" value="Bacteria"/>
</dbReference>
<dbReference type="PROSITE" id="PS50110">
    <property type="entry name" value="RESPONSE_REGULATORY"/>
    <property type="match status" value="1"/>
</dbReference>
<dbReference type="Pfam" id="PF00196">
    <property type="entry name" value="GerE"/>
    <property type="match status" value="1"/>
</dbReference>
<feature type="domain" description="Response regulatory" evidence="5">
    <location>
        <begin position="15"/>
        <end position="131"/>
    </location>
</feature>
<reference evidence="6 7" key="1">
    <citation type="submission" date="2006-01" db="EMBL/GenBank/DDBJ databases">
        <title>Complete sequence of Rhodopseudomonas palustris HaA2.</title>
        <authorList>
            <consortium name="US DOE Joint Genome Institute"/>
            <person name="Copeland A."/>
            <person name="Lucas S."/>
            <person name="Lapidus A."/>
            <person name="Barry K."/>
            <person name="Detter J.C."/>
            <person name="Glavina T."/>
            <person name="Hammon N."/>
            <person name="Israni S."/>
            <person name="Pitluck S."/>
            <person name="Chain P."/>
            <person name="Malfatti S."/>
            <person name="Shin M."/>
            <person name="Vergez L."/>
            <person name="Schmutz J."/>
            <person name="Larimer F."/>
            <person name="Land M."/>
            <person name="Hauser L."/>
            <person name="Pelletier D.A."/>
            <person name="Kyrpides N."/>
            <person name="Anderson I."/>
            <person name="Oda Y."/>
            <person name="Harwood C.S."/>
            <person name="Richardson P."/>
        </authorList>
    </citation>
    <scope>NUCLEOTIDE SEQUENCE [LARGE SCALE GENOMIC DNA]</scope>
    <source>
        <strain evidence="6 7">HaA2</strain>
    </source>
</reference>
<dbReference type="CDD" id="cd06170">
    <property type="entry name" value="LuxR_C_like"/>
    <property type="match status" value="1"/>
</dbReference>
<dbReference type="InterPro" id="IPR016032">
    <property type="entry name" value="Sig_transdc_resp-reg_C-effctor"/>
</dbReference>
<dbReference type="PROSITE" id="PS00622">
    <property type="entry name" value="HTH_LUXR_1"/>
    <property type="match status" value="1"/>
</dbReference>
<dbReference type="Gene3D" id="3.40.50.2300">
    <property type="match status" value="1"/>
</dbReference>
<dbReference type="InterPro" id="IPR058245">
    <property type="entry name" value="NreC/VraR/RcsB-like_REC"/>
</dbReference>
<dbReference type="Pfam" id="PF00072">
    <property type="entry name" value="Response_reg"/>
    <property type="match status" value="1"/>
</dbReference>
<feature type="domain" description="HTH luxR-type" evidence="4">
    <location>
        <begin position="158"/>
        <end position="223"/>
    </location>
</feature>
<feature type="modified residue" description="4-aspartylphosphate" evidence="3">
    <location>
        <position position="66"/>
    </location>
</feature>
<dbReference type="PANTHER" id="PTHR43214">
    <property type="entry name" value="TWO-COMPONENT RESPONSE REGULATOR"/>
    <property type="match status" value="1"/>
</dbReference>
<dbReference type="SUPFAM" id="SSF46894">
    <property type="entry name" value="C-terminal effector domain of the bipartite response regulators"/>
    <property type="match status" value="1"/>
</dbReference>
<dbReference type="GO" id="GO:0006355">
    <property type="term" value="P:regulation of DNA-templated transcription"/>
    <property type="evidence" value="ECO:0007669"/>
    <property type="project" value="InterPro"/>
</dbReference>
<dbReference type="CDD" id="cd17535">
    <property type="entry name" value="REC_NarL-like"/>
    <property type="match status" value="1"/>
</dbReference>
<keyword evidence="7" id="KW-1185">Reference proteome</keyword>
<dbReference type="OrthoDB" id="9814495at2"/>
<dbReference type="PANTHER" id="PTHR43214:SF43">
    <property type="entry name" value="TWO-COMPONENT RESPONSE REGULATOR"/>
    <property type="match status" value="1"/>
</dbReference>
<name>Q2IRM8_RHOP2</name>
<dbReference type="KEGG" id="rpb:RPB_4449"/>
<gene>
    <name evidence="6" type="ordered locus">RPB_4449</name>
</gene>
<dbReference type="EMBL" id="CP000250">
    <property type="protein sequence ID" value="ABD09132.1"/>
    <property type="molecule type" value="Genomic_DNA"/>
</dbReference>
<dbReference type="InterPro" id="IPR011006">
    <property type="entry name" value="CheY-like_superfamily"/>
</dbReference>
<dbReference type="InterPro" id="IPR000792">
    <property type="entry name" value="Tscrpt_reg_LuxR_C"/>
</dbReference>
<proteinExistence type="predicted"/>
<evidence type="ECO:0000256" key="1">
    <source>
        <dbReference type="ARBA" id="ARBA00022553"/>
    </source>
</evidence>
<evidence type="ECO:0000259" key="5">
    <source>
        <dbReference type="PROSITE" id="PS50110"/>
    </source>
</evidence>
<dbReference type="HOGENOM" id="CLU_000445_90_1_5"/>
<dbReference type="PRINTS" id="PR00038">
    <property type="entry name" value="HTHLUXR"/>
</dbReference>
<dbReference type="GO" id="GO:0003677">
    <property type="term" value="F:DNA binding"/>
    <property type="evidence" value="ECO:0007669"/>
    <property type="project" value="UniProtKB-KW"/>
</dbReference>
<dbReference type="Proteomes" id="UP000008809">
    <property type="component" value="Chromosome"/>
</dbReference>
<dbReference type="InterPro" id="IPR001789">
    <property type="entry name" value="Sig_transdc_resp-reg_receiver"/>
</dbReference>
<protein>
    <submittedName>
        <fullName evidence="6">Two component transcriptional regulator, LuxR family</fullName>
    </submittedName>
</protein>
<dbReference type="RefSeq" id="WP_011443315.1">
    <property type="nucleotide sequence ID" value="NC_007778.1"/>
</dbReference>
<dbReference type="SUPFAM" id="SSF52172">
    <property type="entry name" value="CheY-like"/>
    <property type="match status" value="1"/>
</dbReference>
<evidence type="ECO:0000256" key="2">
    <source>
        <dbReference type="ARBA" id="ARBA00023125"/>
    </source>
</evidence>
<keyword evidence="2" id="KW-0238">DNA-binding</keyword>
<dbReference type="SMART" id="SM00421">
    <property type="entry name" value="HTH_LUXR"/>
    <property type="match status" value="1"/>
</dbReference>
<dbReference type="STRING" id="316058.RPB_4449"/>
<evidence type="ECO:0000259" key="4">
    <source>
        <dbReference type="PROSITE" id="PS50043"/>
    </source>
</evidence>
<accession>Q2IRM8</accession>
<dbReference type="SMART" id="SM00448">
    <property type="entry name" value="REC"/>
    <property type="match status" value="1"/>
</dbReference>
<evidence type="ECO:0000313" key="6">
    <source>
        <dbReference type="EMBL" id="ABD09132.1"/>
    </source>
</evidence>
<evidence type="ECO:0000313" key="7">
    <source>
        <dbReference type="Proteomes" id="UP000008809"/>
    </source>
</evidence>
<dbReference type="InterPro" id="IPR039420">
    <property type="entry name" value="WalR-like"/>
</dbReference>
<keyword evidence="1 3" id="KW-0597">Phosphoprotein</keyword>
<evidence type="ECO:0000256" key="3">
    <source>
        <dbReference type="PROSITE-ProRule" id="PRU00169"/>
    </source>
</evidence>
<dbReference type="PROSITE" id="PS50043">
    <property type="entry name" value="HTH_LUXR_2"/>
    <property type="match status" value="1"/>
</dbReference>
<sequence>MDAKSPNPPHGSRLRIFLADDHPIVLSGMKMLVAEDPELELVGEANDGPKALRRAIELRPDVAVFDLSMPGMNGIDVTEKYLEAQPKARVLVLSVHEDGAYLRRLLKMGVGGYILKRSATDELIRGIHAVAAGGLYLDPAIAGRAIGRGVQQVSIDSETSPISELSTRELEVLRLASVGHSNKVISAKLQVGSKSVETYKARAMDKLGFTNRVELIRFALSMGWLESAEP</sequence>
<dbReference type="AlphaFoldDB" id="Q2IRM8"/>
<organism evidence="6 7">
    <name type="scientific">Rhodopseudomonas palustris (strain HaA2)</name>
    <dbReference type="NCBI Taxonomy" id="316058"/>
    <lineage>
        <taxon>Bacteria</taxon>
        <taxon>Pseudomonadati</taxon>
        <taxon>Pseudomonadota</taxon>
        <taxon>Alphaproteobacteria</taxon>
        <taxon>Hyphomicrobiales</taxon>
        <taxon>Nitrobacteraceae</taxon>
        <taxon>Rhodopseudomonas</taxon>
    </lineage>
</organism>
<dbReference type="GO" id="GO:0000160">
    <property type="term" value="P:phosphorelay signal transduction system"/>
    <property type="evidence" value="ECO:0007669"/>
    <property type="project" value="InterPro"/>
</dbReference>